<sequence length="46" mass="5348">MYAHEVDEWQRWRHGAPEIELDVEPYIGVGTGLTCGDRSDAREDMR</sequence>
<dbReference type="RefSeq" id="WP_165605414.1">
    <property type="nucleotide sequence ID" value="NZ_BCSY01000111.1"/>
</dbReference>
<comment type="caution">
    <text evidence="1">The sequence shown here is derived from an EMBL/GenBank/DDBJ whole genome shotgun (WGS) entry which is preliminary data.</text>
</comment>
<keyword evidence="2" id="KW-1185">Reference proteome</keyword>
<organism evidence="1 2">
    <name type="scientific">Mycolicibacterium canariasense</name>
    <name type="common">Mycobacterium canariasense</name>
    <dbReference type="NCBI Taxonomy" id="228230"/>
    <lineage>
        <taxon>Bacteria</taxon>
        <taxon>Bacillati</taxon>
        <taxon>Actinomycetota</taxon>
        <taxon>Actinomycetes</taxon>
        <taxon>Mycobacteriales</taxon>
        <taxon>Mycobacteriaceae</taxon>
        <taxon>Mycolicibacterium</taxon>
    </lineage>
</organism>
<reference evidence="2" key="2">
    <citation type="submission" date="2016-02" db="EMBL/GenBank/DDBJ databases">
        <title>Draft genome sequence of five rapidly growing Mycobacterium species.</title>
        <authorList>
            <person name="Katahira K."/>
            <person name="Gotou Y."/>
            <person name="Iida K."/>
            <person name="Ogura Y."/>
            <person name="Hayashi T."/>
        </authorList>
    </citation>
    <scope>NUCLEOTIDE SEQUENCE [LARGE SCALE GENOMIC DNA]</scope>
    <source>
        <strain evidence="2">JCM15298</strain>
    </source>
</reference>
<protein>
    <submittedName>
        <fullName evidence="1">Uncharacterized protein</fullName>
    </submittedName>
</protein>
<proteinExistence type="predicted"/>
<evidence type="ECO:0000313" key="2">
    <source>
        <dbReference type="Proteomes" id="UP000069443"/>
    </source>
</evidence>
<gene>
    <name evidence="1" type="ORF">RMCC_5822</name>
</gene>
<reference evidence="2" key="1">
    <citation type="journal article" date="2016" name="Genome Announc.">
        <title>Draft Genome Sequences of Five Rapidly Growing Mycobacterium Species, M. thermoresistibile, M. fortuitum subsp. acetamidolyticum, M. canariasense, M. brisbanense, and M. novocastrense.</title>
        <authorList>
            <person name="Katahira K."/>
            <person name="Ogura Y."/>
            <person name="Gotoh Y."/>
            <person name="Hayashi T."/>
        </authorList>
    </citation>
    <scope>NUCLEOTIDE SEQUENCE [LARGE SCALE GENOMIC DNA]</scope>
    <source>
        <strain evidence="2">JCM15298</strain>
    </source>
</reference>
<dbReference type="AlphaFoldDB" id="A0A100WHS8"/>
<dbReference type="EMBL" id="BCSY01000111">
    <property type="protein sequence ID" value="GAS98857.1"/>
    <property type="molecule type" value="Genomic_DNA"/>
</dbReference>
<evidence type="ECO:0000313" key="1">
    <source>
        <dbReference type="EMBL" id="GAS98857.1"/>
    </source>
</evidence>
<accession>A0A100WHS8</accession>
<dbReference type="Proteomes" id="UP000069443">
    <property type="component" value="Unassembled WGS sequence"/>
</dbReference>
<name>A0A100WHS8_MYCCR</name>